<dbReference type="PROSITE" id="PS51409">
    <property type="entry name" value="ARGINASE_2"/>
    <property type="match status" value="1"/>
</dbReference>
<feature type="binding site" evidence="5">
    <location>
        <position position="254"/>
    </location>
    <ligand>
        <name>Mn(2+)</name>
        <dbReference type="ChEBI" id="CHEBI:29035"/>
        <label>2</label>
    </ligand>
</feature>
<feature type="binding site" evidence="5">
    <location>
        <position position="252"/>
    </location>
    <ligand>
        <name>Mn(2+)</name>
        <dbReference type="ChEBI" id="CHEBI:29035"/>
        <label>1</label>
    </ligand>
</feature>
<dbReference type="PIRSF" id="PIRSF036979">
    <property type="entry name" value="Arginase"/>
    <property type="match status" value="1"/>
</dbReference>
<dbReference type="PANTHER" id="PTHR11358:SF35">
    <property type="entry name" value="FORMIMIDOYLGLUTAMASE"/>
    <property type="match status" value="1"/>
</dbReference>
<evidence type="ECO:0000313" key="10">
    <source>
        <dbReference type="Proteomes" id="UP001170954"/>
    </source>
</evidence>
<evidence type="ECO:0000256" key="7">
    <source>
        <dbReference type="PROSITE-ProRule" id="PRU00742"/>
    </source>
</evidence>
<feature type="binding site" evidence="5">
    <location>
        <position position="159"/>
    </location>
    <ligand>
        <name>Mn(2+)</name>
        <dbReference type="ChEBI" id="CHEBI:29035"/>
        <label>1</label>
    </ligand>
</feature>
<sequence length="323" mass="35448">MAILDNAYYQPGDQQNWQGRIDGTEQAFLRWHQVVDAIDLSKQQSLDGAFVILGFCCEEGVRRNQGRIGAKEGPAAFRKVLAGLPVHFSNTTRLIDAGDVICANEKLEEAQGCLHAAVNKIISMGGFPVLLGGGHEITYPHYLGLQTATKQSVGIINIDAHLDIRPLIAGKGNSGTGFYQIAQHVEKENLPFHYLAIGIQEISNTKALFDYADAKGVEIIQAKDIYTERLGEIIDQIIDFGKKVDQVYLTIDLDAFAASYAPGVSALAFNGIVPDHNFHLLFETIIQLSNLVSIDIAELNPLFDIDNRTTKLGADLLFKLLQK</sequence>
<protein>
    <recommendedName>
        <fullName evidence="5 6">Formimidoylglutamase</fullName>
        <ecNumber evidence="5 6">3.5.3.8</ecNumber>
    </recommendedName>
    <alternativeName>
        <fullName evidence="5">Formiminoglutamase</fullName>
    </alternativeName>
    <alternativeName>
        <fullName evidence="5">Formiminoglutamate hydrolase</fullName>
    </alternativeName>
</protein>
<dbReference type="CDD" id="cd09988">
    <property type="entry name" value="Formimidoylglutamase"/>
    <property type="match status" value="1"/>
</dbReference>
<dbReference type="Proteomes" id="UP001170954">
    <property type="component" value="Unassembled WGS sequence"/>
</dbReference>
<dbReference type="Gene3D" id="3.40.800.10">
    <property type="entry name" value="Ureohydrolase domain"/>
    <property type="match status" value="1"/>
</dbReference>
<comment type="caution">
    <text evidence="9">The sequence shown here is derived from an EMBL/GenBank/DDBJ whole genome shotgun (WGS) entry which is preliminary data.</text>
</comment>
<comment type="catalytic activity">
    <reaction evidence="5">
        <text>N-formimidoyl-L-glutamate + H2O = formamide + L-glutamate</text>
        <dbReference type="Rhea" id="RHEA:22492"/>
        <dbReference type="ChEBI" id="CHEBI:15377"/>
        <dbReference type="ChEBI" id="CHEBI:16397"/>
        <dbReference type="ChEBI" id="CHEBI:29985"/>
        <dbReference type="ChEBI" id="CHEBI:58928"/>
        <dbReference type="EC" id="3.5.3.8"/>
    </reaction>
</comment>
<feature type="binding site" evidence="5">
    <location>
        <position position="161"/>
    </location>
    <ligand>
        <name>Mn(2+)</name>
        <dbReference type="ChEBI" id="CHEBI:29035"/>
        <label>2</label>
    </ligand>
</feature>
<comment type="cofactor">
    <cofactor evidence="5">
        <name>Mn(2+)</name>
        <dbReference type="ChEBI" id="CHEBI:29035"/>
    </cofactor>
    <text evidence="5">Binds 2 manganese ions per subunit.</text>
</comment>
<comment type="similarity">
    <text evidence="5 7 8">Belongs to the arginase family.</text>
</comment>
<dbReference type="EMBL" id="JACAGK010000012">
    <property type="protein sequence ID" value="MDM1047759.1"/>
    <property type="molecule type" value="Genomic_DNA"/>
</dbReference>
<dbReference type="GO" id="GO:0050415">
    <property type="term" value="F:formimidoylglutamase activity"/>
    <property type="evidence" value="ECO:0007669"/>
    <property type="project" value="UniProtKB-EC"/>
</dbReference>
<evidence type="ECO:0000313" key="9">
    <source>
        <dbReference type="EMBL" id="MDM1047759.1"/>
    </source>
</evidence>
<keyword evidence="2 5" id="KW-0378">Hydrolase</keyword>
<evidence type="ECO:0000256" key="8">
    <source>
        <dbReference type="RuleBase" id="RU003684"/>
    </source>
</evidence>
<dbReference type="PROSITE" id="PS01053">
    <property type="entry name" value="ARGINASE_1"/>
    <property type="match status" value="1"/>
</dbReference>
<comment type="function">
    <text evidence="5">Catalyzes the conversion of N-formimidoyl-L-glutamate to L-glutamate and formamide.</text>
</comment>
<accession>A0ABT7NKN0</accession>
<feature type="binding site" evidence="5">
    <location>
        <position position="163"/>
    </location>
    <ligand>
        <name>Mn(2+)</name>
        <dbReference type="ChEBI" id="CHEBI:29035"/>
        <label>1</label>
    </ligand>
</feature>
<dbReference type="Pfam" id="PF00491">
    <property type="entry name" value="Arginase"/>
    <property type="match status" value="1"/>
</dbReference>
<comment type="pathway">
    <text evidence="5">Amino-acid degradation; L-histidine degradation into L-glutamate; L-glutamate from N-formimidoyl-L-glutamate (hydrolase route): step 1/1.</text>
</comment>
<dbReference type="SUPFAM" id="SSF52768">
    <property type="entry name" value="Arginase/deacetylase"/>
    <property type="match status" value="1"/>
</dbReference>
<reference evidence="9" key="2">
    <citation type="journal article" date="2022" name="Sci. Total Environ.">
        <title>Prevalence, transmission, and molecular epidemiology of tet(X)-positive bacteria among humans, animals, and environmental niches in China: An epidemiological, and genomic-based study.</title>
        <authorList>
            <person name="Dong N."/>
            <person name="Zeng Y."/>
            <person name="Cai C."/>
            <person name="Sun C."/>
            <person name="Lu J."/>
            <person name="Liu C."/>
            <person name="Zhou H."/>
            <person name="Sun Q."/>
            <person name="Shu L."/>
            <person name="Wang H."/>
            <person name="Wang Y."/>
            <person name="Wang S."/>
            <person name="Wu C."/>
            <person name="Chan E.W."/>
            <person name="Chen G."/>
            <person name="Shen Z."/>
            <person name="Chen S."/>
            <person name="Zhang R."/>
        </authorList>
    </citation>
    <scope>NUCLEOTIDE SEQUENCE</scope>
    <source>
        <strain evidence="9">R1692</strain>
    </source>
</reference>
<reference evidence="9" key="1">
    <citation type="submission" date="2020-06" db="EMBL/GenBank/DDBJ databases">
        <authorList>
            <person name="Dong N."/>
        </authorList>
    </citation>
    <scope>NUCLEOTIDE SEQUENCE</scope>
    <source>
        <strain evidence="9">R1692</strain>
    </source>
</reference>
<evidence type="ECO:0000256" key="3">
    <source>
        <dbReference type="ARBA" id="ARBA00022808"/>
    </source>
</evidence>
<dbReference type="PANTHER" id="PTHR11358">
    <property type="entry name" value="ARGINASE/AGMATINASE"/>
    <property type="match status" value="1"/>
</dbReference>
<keyword evidence="3 5" id="KW-0369">Histidine metabolism</keyword>
<gene>
    <name evidence="5 9" type="primary">hutG</name>
    <name evidence="9" type="ORF">HX018_05855</name>
</gene>
<dbReference type="NCBIfam" id="TIGR01227">
    <property type="entry name" value="hutG"/>
    <property type="match status" value="1"/>
</dbReference>
<dbReference type="EC" id="3.5.3.8" evidence="5 6"/>
<evidence type="ECO:0000256" key="5">
    <source>
        <dbReference type="HAMAP-Rule" id="MF_00737"/>
    </source>
</evidence>
<feature type="binding site" evidence="5">
    <location>
        <position position="135"/>
    </location>
    <ligand>
        <name>Mn(2+)</name>
        <dbReference type="ChEBI" id="CHEBI:29035"/>
        <label>1</label>
    </ligand>
</feature>
<evidence type="ECO:0000256" key="6">
    <source>
        <dbReference type="NCBIfam" id="TIGR01227"/>
    </source>
</evidence>
<feature type="binding site" evidence="5">
    <location>
        <position position="159"/>
    </location>
    <ligand>
        <name>Mn(2+)</name>
        <dbReference type="ChEBI" id="CHEBI:29035"/>
        <label>2</label>
    </ligand>
</feature>
<dbReference type="InterPro" id="IPR023696">
    <property type="entry name" value="Ureohydrolase_dom_sf"/>
</dbReference>
<proteinExistence type="inferred from homology"/>
<name>A0ABT7NKN0_9SPHI</name>
<feature type="binding site" evidence="5">
    <location>
        <position position="252"/>
    </location>
    <ligand>
        <name>Mn(2+)</name>
        <dbReference type="ChEBI" id="CHEBI:29035"/>
        <label>2</label>
    </ligand>
</feature>
<dbReference type="RefSeq" id="WP_149526837.1">
    <property type="nucleotide sequence ID" value="NZ_CP030848.1"/>
</dbReference>
<organism evidence="9 10">
    <name type="scientific">Sphingobacterium hotanense</name>
    <dbReference type="NCBI Taxonomy" id="649196"/>
    <lineage>
        <taxon>Bacteria</taxon>
        <taxon>Pseudomonadati</taxon>
        <taxon>Bacteroidota</taxon>
        <taxon>Sphingobacteriia</taxon>
        <taxon>Sphingobacteriales</taxon>
        <taxon>Sphingobacteriaceae</taxon>
        <taxon>Sphingobacterium</taxon>
    </lineage>
</organism>
<dbReference type="HAMAP" id="MF_00737">
    <property type="entry name" value="Formimidoylglutam"/>
    <property type="match status" value="1"/>
</dbReference>
<evidence type="ECO:0000256" key="4">
    <source>
        <dbReference type="ARBA" id="ARBA00023211"/>
    </source>
</evidence>
<keyword evidence="1 5" id="KW-0479">Metal-binding</keyword>
<keyword evidence="4 5" id="KW-0464">Manganese</keyword>
<evidence type="ECO:0000256" key="2">
    <source>
        <dbReference type="ARBA" id="ARBA00022801"/>
    </source>
</evidence>
<dbReference type="InterPro" id="IPR020855">
    <property type="entry name" value="Ureohydrolase_Mn_BS"/>
</dbReference>
<evidence type="ECO:0000256" key="1">
    <source>
        <dbReference type="ARBA" id="ARBA00022723"/>
    </source>
</evidence>
<dbReference type="InterPro" id="IPR006035">
    <property type="entry name" value="Ureohydrolase"/>
</dbReference>
<dbReference type="InterPro" id="IPR005923">
    <property type="entry name" value="HutG"/>
</dbReference>
<keyword evidence="10" id="KW-1185">Reference proteome</keyword>